<dbReference type="KEGG" id="vg:26647445"/>
<dbReference type="Proteomes" id="UP000201970">
    <property type="component" value="Segment"/>
</dbReference>
<dbReference type="RefSeq" id="YP_009195075.1">
    <property type="nucleotide sequence ID" value="NC_028755.1"/>
</dbReference>
<organism evidence="1 2">
    <name type="scientific">Citrobacter phage Margaery</name>
    <dbReference type="NCBI Taxonomy" id="1701810"/>
    <lineage>
        <taxon>Viruses</taxon>
        <taxon>Duplodnaviria</taxon>
        <taxon>Heunggongvirae</taxon>
        <taxon>Uroviricota</taxon>
        <taxon>Caudoviricetes</taxon>
        <taxon>Pantevenvirales</taxon>
        <taxon>Straboviridae</taxon>
        <taxon>Pseudotevenvirus</taxon>
        <taxon>Pseudotevenvirus margaery</taxon>
    </lineage>
</organism>
<evidence type="ECO:0000313" key="1">
    <source>
        <dbReference type="EMBL" id="ALF01949.1"/>
    </source>
</evidence>
<sequence length="176" mass="19963">MIQLKLDTQALNNLFPEGTQARMDLQAAVIKNVVDSVIGKRVTEEIENMVIKHVNLMMPANHEIEKIVHKEFADYIQKRYAYSDIFDINSGGIRQIKELITTNVKKQCADLLDSIKLEAINTATGNLKADEEAFIARVTKNLEVTVRQEIVKRVNNEFPQIIDEAIKARLFPEAKG</sequence>
<keyword evidence="2" id="KW-1185">Reference proteome</keyword>
<proteinExistence type="predicted"/>
<protein>
    <submittedName>
        <fullName evidence="1">Uncharacterized protein</fullName>
    </submittedName>
</protein>
<dbReference type="EMBL" id="KT381880">
    <property type="protein sequence ID" value="ALF01949.1"/>
    <property type="molecule type" value="Genomic_DNA"/>
</dbReference>
<evidence type="ECO:0000313" key="2">
    <source>
        <dbReference type="Proteomes" id="UP000201970"/>
    </source>
</evidence>
<gene>
    <name evidence="1" type="ORF">CPT_Margaery260</name>
</gene>
<name>A0A0M3UL45_9CAUD</name>
<dbReference type="GeneID" id="26647445"/>
<accession>A0A0M3UL45</accession>
<reference evidence="1 2" key="1">
    <citation type="submission" date="2015-08" db="EMBL/GenBank/DDBJ databases">
        <title>The Complete Genome of Citrobacter freundii Myophage Margaery.</title>
        <authorList>
            <person name="Yi D."/>
            <person name="Cadungog J.N."/>
            <person name="Cahill J.L."/>
            <person name="Rasche E.S."/>
            <person name="Everett G.F.K."/>
        </authorList>
    </citation>
    <scope>NUCLEOTIDE SEQUENCE [LARGE SCALE GENOMIC DNA]</scope>
</reference>